<sequence>MKPETEHRASRDLYPEHSLASSTEGINRRRVGNMQMTRSCVTVERQTEEEDALEASEWSRNSKKVHRTIKVFSDLRIHMKKDQNHWSDLAKNLSRLTSVNNSGVKRATR</sequence>
<evidence type="ECO:0000256" key="1">
    <source>
        <dbReference type="SAM" id="MobiDB-lite"/>
    </source>
</evidence>
<protein>
    <submittedName>
        <fullName evidence="3">Uncharacterized protein</fullName>
    </submittedName>
</protein>
<organism evidence="2 3">
    <name type="scientific">Steinernema glaseri</name>
    <dbReference type="NCBI Taxonomy" id="37863"/>
    <lineage>
        <taxon>Eukaryota</taxon>
        <taxon>Metazoa</taxon>
        <taxon>Ecdysozoa</taxon>
        <taxon>Nematoda</taxon>
        <taxon>Chromadorea</taxon>
        <taxon>Rhabditida</taxon>
        <taxon>Tylenchina</taxon>
        <taxon>Panagrolaimomorpha</taxon>
        <taxon>Strongyloidoidea</taxon>
        <taxon>Steinernematidae</taxon>
        <taxon>Steinernema</taxon>
    </lineage>
</organism>
<evidence type="ECO:0000313" key="3">
    <source>
        <dbReference type="WBParaSite" id="L893_g15574.t1"/>
    </source>
</evidence>
<accession>A0A1I7YFD6</accession>
<feature type="region of interest" description="Disordered" evidence="1">
    <location>
        <begin position="1"/>
        <end position="33"/>
    </location>
</feature>
<dbReference type="Proteomes" id="UP000095287">
    <property type="component" value="Unplaced"/>
</dbReference>
<feature type="compositionally biased region" description="Basic and acidic residues" evidence="1">
    <location>
        <begin position="1"/>
        <end position="15"/>
    </location>
</feature>
<keyword evidence="2" id="KW-1185">Reference proteome</keyword>
<dbReference type="WBParaSite" id="L893_g15574.t1">
    <property type="protein sequence ID" value="L893_g15574.t1"/>
    <property type="gene ID" value="L893_g15574"/>
</dbReference>
<reference evidence="3" key="1">
    <citation type="submission" date="2016-11" db="UniProtKB">
        <authorList>
            <consortium name="WormBaseParasite"/>
        </authorList>
    </citation>
    <scope>IDENTIFICATION</scope>
</reference>
<dbReference type="AlphaFoldDB" id="A0A1I7YFD6"/>
<name>A0A1I7YFD6_9BILA</name>
<evidence type="ECO:0000313" key="2">
    <source>
        <dbReference type="Proteomes" id="UP000095287"/>
    </source>
</evidence>
<proteinExistence type="predicted"/>